<evidence type="ECO:0000313" key="1">
    <source>
        <dbReference type="EMBL" id="MDH6504736.1"/>
    </source>
</evidence>
<organism evidence="1 2">
    <name type="scientific">Polynucleobacter sphagniphilus</name>
    <dbReference type="NCBI Taxonomy" id="1743169"/>
    <lineage>
        <taxon>Bacteria</taxon>
        <taxon>Pseudomonadati</taxon>
        <taxon>Pseudomonadota</taxon>
        <taxon>Betaproteobacteria</taxon>
        <taxon>Burkholderiales</taxon>
        <taxon>Burkholderiaceae</taxon>
        <taxon>Polynucleobacter</taxon>
    </lineage>
</organism>
<dbReference type="AlphaFoldDB" id="A0AA43M9N7"/>
<sequence length="295" mass="34489">MMIKLTKLDKLICVCCKRDAVTWKVASKYIAQNIDADKYQVYVPDHEVDFFSSISDKAFNVIGESIYTKSFAQTIKSRLPLAIKDQYGWYLQQFIKLSAAKDSEASEIVLIWDADTVPIRKLNFIAEDGRLIYYKGEEHHKPYFSFIKRLLGLDKQVDFSFIAQCFVMRASWLQEFCAEVERKSGLNWVDALLNTIDFAEGNGFSEYELLGTYFSHTHWDSMCFTEQKWLRLGNSTVGHVNFLNQKWIDGPLREYDYLSFEAWDRMKPYFWKVRLPYFLKVYLPSLFEGSKAAGL</sequence>
<evidence type="ECO:0000313" key="2">
    <source>
        <dbReference type="Proteomes" id="UP001161160"/>
    </source>
</evidence>
<dbReference type="InterPro" id="IPR045499">
    <property type="entry name" value="DUF6492"/>
</dbReference>
<dbReference type="RefSeq" id="WP_280756986.1">
    <property type="nucleotide sequence ID" value="NZ_JARXXW010000014.1"/>
</dbReference>
<dbReference type="EMBL" id="JARXYA010000012">
    <property type="protein sequence ID" value="MDH6504736.1"/>
    <property type="molecule type" value="Genomic_DNA"/>
</dbReference>
<proteinExistence type="predicted"/>
<keyword evidence="2" id="KW-1185">Reference proteome</keyword>
<dbReference type="Proteomes" id="UP001161160">
    <property type="component" value="Unassembled WGS sequence"/>
</dbReference>
<dbReference type="Pfam" id="PF20102">
    <property type="entry name" value="DUF6492"/>
    <property type="match status" value="1"/>
</dbReference>
<comment type="caution">
    <text evidence="1">The sequence shown here is derived from an EMBL/GenBank/DDBJ whole genome shotgun (WGS) entry which is preliminary data.</text>
</comment>
<reference evidence="1" key="1">
    <citation type="submission" date="2023-04" db="EMBL/GenBank/DDBJ databases">
        <title>Genome Encyclopedia of Bacteria and Archaea VI: Functional Genomics of Type Strains.</title>
        <authorList>
            <person name="Whitman W."/>
        </authorList>
    </citation>
    <scope>NUCLEOTIDE SEQUENCE</scope>
    <source>
        <strain evidence="1">Enz.4-51</strain>
    </source>
</reference>
<accession>A0AA43M9N7</accession>
<name>A0AA43M9N7_9BURK</name>
<gene>
    <name evidence="1" type="ORF">M2127_002065</name>
</gene>
<protein>
    <submittedName>
        <fullName evidence="1">Uncharacterized protein</fullName>
    </submittedName>
</protein>